<dbReference type="SUPFAM" id="SSF48498">
    <property type="entry name" value="Tetracyclin repressor-like, C-terminal domain"/>
    <property type="match status" value="1"/>
</dbReference>
<dbReference type="InterPro" id="IPR001647">
    <property type="entry name" value="HTH_TetR"/>
</dbReference>
<name>A0A1H7BEP4_9FIRM</name>
<evidence type="ECO:0000259" key="3">
    <source>
        <dbReference type="PROSITE" id="PS50977"/>
    </source>
</evidence>
<dbReference type="AlphaFoldDB" id="A0A1H7BEP4"/>
<protein>
    <submittedName>
        <fullName evidence="4">Transcriptional regulator, TetR family</fullName>
    </submittedName>
</protein>
<dbReference type="InterPro" id="IPR023772">
    <property type="entry name" value="DNA-bd_HTH_TetR-type_CS"/>
</dbReference>
<dbReference type="SUPFAM" id="SSF46689">
    <property type="entry name" value="Homeodomain-like"/>
    <property type="match status" value="1"/>
</dbReference>
<dbReference type="GO" id="GO:0003677">
    <property type="term" value="F:DNA binding"/>
    <property type="evidence" value="ECO:0007669"/>
    <property type="project" value="UniProtKB-UniRule"/>
</dbReference>
<dbReference type="PRINTS" id="PR00455">
    <property type="entry name" value="HTHTETR"/>
</dbReference>
<sequence>MELDSKRKLIDAAIVLFANDGFDKVSIRKIAEMANVNSALISYYFQGKRGLYLAAVDKQSNDLLVFIESAKNSKRTPPEIISLYAKTMLHLHLKNPYLIKIIYREFLGPPIFLDLFLKNKIQDLFTILCTCIKNGIDNQYFRQDLQIEQTVVLLIGMVNFYFIGQPIRAKVLKQTDYTAECYMEQAIKIFLAGIKRRD</sequence>
<evidence type="ECO:0000256" key="2">
    <source>
        <dbReference type="PROSITE-ProRule" id="PRU00335"/>
    </source>
</evidence>
<accession>A0A1H7BEP4</accession>
<proteinExistence type="predicted"/>
<dbReference type="PROSITE" id="PS50977">
    <property type="entry name" value="HTH_TETR_2"/>
    <property type="match status" value="1"/>
</dbReference>
<gene>
    <name evidence="4" type="ORF">SAMN05660742_11515</name>
</gene>
<reference evidence="4 5" key="1">
    <citation type="submission" date="2016-10" db="EMBL/GenBank/DDBJ databases">
        <authorList>
            <person name="de Groot N.N."/>
        </authorList>
    </citation>
    <scope>NUCLEOTIDE SEQUENCE [LARGE SCALE GENOMIC DNA]</scope>
    <source>
        <strain evidence="4 5">DSM 2179</strain>
    </source>
</reference>
<dbReference type="Gene3D" id="1.10.357.10">
    <property type="entry name" value="Tetracycline Repressor, domain 2"/>
    <property type="match status" value="1"/>
</dbReference>
<dbReference type="GO" id="GO:0006355">
    <property type="term" value="P:regulation of DNA-templated transcription"/>
    <property type="evidence" value="ECO:0007669"/>
    <property type="project" value="UniProtKB-ARBA"/>
</dbReference>
<dbReference type="InterPro" id="IPR036271">
    <property type="entry name" value="Tet_transcr_reg_TetR-rel_C_sf"/>
</dbReference>
<evidence type="ECO:0000256" key="1">
    <source>
        <dbReference type="ARBA" id="ARBA00023125"/>
    </source>
</evidence>
<keyword evidence="5" id="KW-1185">Reference proteome</keyword>
<dbReference type="RefSeq" id="WP_091832998.1">
    <property type="nucleotide sequence ID" value="NZ_FNZK01000015.1"/>
</dbReference>
<dbReference type="Proteomes" id="UP000199662">
    <property type="component" value="Unassembled WGS sequence"/>
</dbReference>
<evidence type="ECO:0000313" key="5">
    <source>
        <dbReference type="Proteomes" id="UP000199662"/>
    </source>
</evidence>
<feature type="domain" description="HTH tetR-type" evidence="3">
    <location>
        <begin position="3"/>
        <end position="63"/>
    </location>
</feature>
<feature type="DNA-binding region" description="H-T-H motif" evidence="2">
    <location>
        <begin position="26"/>
        <end position="45"/>
    </location>
</feature>
<dbReference type="STRING" id="84035.SAMN05660742_11515"/>
<dbReference type="PROSITE" id="PS01081">
    <property type="entry name" value="HTH_TETR_1"/>
    <property type="match status" value="1"/>
</dbReference>
<dbReference type="PANTHER" id="PTHR30328:SF54">
    <property type="entry name" value="HTH-TYPE TRANSCRIPTIONAL REPRESSOR SCO4008"/>
    <property type="match status" value="1"/>
</dbReference>
<organism evidence="4 5">
    <name type="scientific">Propionispira arboris</name>
    <dbReference type="NCBI Taxonomy" id="84035"/>
    <lineage>
        <taxon>Bacteria</taxon>
        <taxon>Bacillati</taxon>
        <taxon>Bacillota</taxon>
        <taxon>Negativicutes</taxon>
        <taxon>Selenomonadales</taxon>
        <taxon>Selenomonadaceae</taxon>
        <taxon>Propionispira</taxon>
    </lineage>
</organism>
<dbReference type="EMBL" id="FNZK01000015">
    <property type="protein sequence ID" value="SEJ72690.1"/>
    <property type="molecule type" value="Genomic_DNA"/>
</dbReference>
<dbReference type="InterPro" id="IPR009057">
    <property type="entry name" value="Homeodomain-like_sf"/>
</dbReference>
<dbReference type="Gene3D" id="1.10.10.60">
    <property type="entry name" value="Homeodomain-like"/>
    <property type="match status" value="1"/>
</dbReference>
<dbReference type="PANTHER" id="PTHR30328">
    <property type="entry name" value="TRANSCRIPTIONAL REPRESSOR"/>
    <property type="match status" value="1"/>
</dbReference>
<evidence type="ECO:0000313" key="4">
    <source>
        <dbReference type="EMBL" id="SEJ72690.1"/>
    </source>
</evidence>
<dbReference type="InterPro" id="IPR050109">
    <property type="entry name" value="HTH-type_TetR-like_transc_reg"/>
</dbReference>
<keyword evidence="1 2" id="KW-0238">DNA-binding</keyword>
<dbReference type="Pfam" id="PF00440">
    <property type="entry name" value="TetR_N"/>
    <property type="match status" value="1"/>
</dbReference>